<keyword evidence="2" id="KW-1185">Reference proteome</keyword>
<organism evidence="1 2">
    <name type="scientific">Mycena metata</name>
    <dbReference type="NCBI Taxonomy" id="1033252"/>
    <lineage>
        <taxon>Eukaryota</taxon>
        <taxon>Fungi</taxon>
        <taxon>Dikarya</taxon>
        <taxon>Basidiomycota</taxon>
        <taxon>Agaricomycotina</taxon>
        <taxon>Agaricomycetes</taxon>
        <taxon>Agaricomycetidae</taxon>
        <taxon>Agaricales</taxon>
        <taxon>Marasmiineae</taxon>
        <taxon>Mycenaceae</taxon>
        <taxon>Mycena</taxon>
    </lineage>
</organism>
<dbReference type="Proteomes" id="UP001215598">
    <property type="component" value="Unassembled WGS sequence"/>
</dbReference>
<accession>A0AAD7HVA6</accession>
<evidence type="ECO:0000313" key="2">
    <source>
        <dbReference type="Proteomes" id="UP001215598"/>
    </source>
</evidence>
<dbReference type="EMBL" id="JARKIB010000168">
    <property type="protein sequence ID" value="KAJ7729003.1"/>
    <property type="molecule type" value="Genomic_DNA"/>
</dbReference>
<evidence type="ECO:0000313" key="1">
    <source>
        <dbReference type="EMBL" id="KAJ7729003.1"/>
    </source>
</evidence>
<dbReference type="AlphaFoldDB" id="A0AAD7HVA6"/>
<gene>
    <name evidence="1" type="ORF">B0H16DRAFT_1470189</name>
</gene>
<sequence length="196" mass="22485">MLKLCPDLEPLLRRRTFEPTSTSTLAFKYCKFNDVQHLRQIFYFITAATMPKLCSDIETLPRCQNFDPTFKSNLALQLPTSRTPLRLNVCSGPETTPRPKFCLKLKIQLCPPVFNFKDSIEFSTSNYFIVPSDMSKLCSEVEIMLERKIQPCSAISGTSKCFIKPEIQTAHTHYDERKDRVPVEARKRLAEVLGAE</sequence>
<reference evidence="1" key="1">
    <citation type="submission" date="2023-03" db="EMBL/GenBank/DDBJ databases">
        <title>Massive genome expansion in bonnet fungi (Mycena s.s.) driven by repeated elements and novel gene families across ecological guilds.</title>
        <authorList>
            <consortium name="Lawrence Berkeley National Laboratory"/>
            <person name="Harder C.B."/>
            <person name="Miyauchi S."/>
            <person name="Viragh M."/>
            <person name="Kuo A."/>
            <person name="Thoen E."/>
            <person name="Andreopoulos B."/>
            <person name="Lu D."/>
            <person name="Skrede I."/>
            <person name="Drula E."/>
            <person name="Henrissat B."/>
            <person name="Morin E."/>
            <person name="Kohler A."/>
            <person name="Barry K."/>
            <person name="LaButti K."/>
            <person name="Morin E."/>
            <person name="Salamov A."/>
            <person name="Lipzen A."/>
            <person name="Mereny Z."/>
            <person name="Hegedus B."/>
            <person name="Baldrian P."/>
            <person name="Stursova M."/>
            <person name="Weitz H."/>
            <person name="Taylor A."/>
            <person name="Grigoriev I.V."/>
            <person name="Nagy L.G."/>
            <person name="Martin F."/>
            <person name="Kauserud H."/>
        </authorList>
    </citation>
    <scope>NUCLEOTIDE SEQUENCE</scope>
    <source>
        <strain evidence="1">CBHHK182m</strain>
    </source>
</reference>
<name>A0AAD7HVA6_9AGAR</name>
<proteinExistence type="predicted"/>
<protein>
    <submittedName>
        <fullName evidence="1">Uncharacterized protein</fullName>
    </submittedName>
</protein>
<comment type="caution">
    <text evidence="1">The sequence shown here is derived from an EMBL/GenBank/DDBJ whole genome shotgun (WGS) entry which is preliminary data.</text>
</comment>